<feature type="domain" description="Pyrroline-5-carboxylate reductase catalytic N-terminal" evidence="5">
    <location>
        <begin position="63"/>
        <end position="147"/>
    </location>
</feature>
<gene>
    <name evidence="6" type="ORF">PODLI_1B037837</name>
</gene>
<dbReference type="InterPro" id="IPR036291">
    <property type="entry name" value="NAD(P)-bd_dom_sf"/>
</dbReference>
<dbReference type="GO" id="GO:0004735">
    <property type="term" value="F:pyrroline-5-carboxylate reductase activity"/>
    <property type="evidence" value="ECO:0007669"/>
    <property type="project" value="TreeGrafter"/>
</dbReference>
<dbReference type="PANTHER" id="PTHR11645:SF58">
    <property type="entry name" value="NADP-DEPENDENT OXIDOREDUCTASE DOMAIN-CONTAINING PROTEIN 1"/>
    <property type="match status" value="1"/>
</dbReference>
<accession>A0AA35JRB9</accession>
<dbReference type="SUPFAM" id="SSF51735">
    <property type="entry name" value="NAD(P)-binding Rossmann-fold domains"/>
    <property type="match status" value="1"/>
</dbReference>
<dbReference type="Pfam" id="PF03807">
    <property type="entry name" value="F420_oxidored"/>
    <property type="match status" value="1"/>
</dbReference>
<dbReference type="GO" id="GO:0055129">
    <property type="term" value="P:L-proline biosynthetic process"/>
    <property type="evidence" value="ECO:0007669"/>
    <property type="project" value="TreeGrafter"/>
</dbReference>
<evidence type="ECO:0000259" key="5">
    <source>
        <dbReference type="Pfam" id="PF03807"/>
    </source>
</evidence>
<comment type="function">
    <text evidence="3">Probable oxidoreductase.</text>
</comment>
<comment type="similarity">
    <text evidence="1">Belongs to the pyrroline-5-carboxylate reductase family.</text>
</comment>
<proteinExistence type="inferred from homology"/>
<sequence length="381" mass="42167">MDDIMVNLKTFQPDYGAGIHEPLMSLRCRAKGLTVTACAHAFFFCRLLQATRQKREGDSQGLKLGIIGGGHIGKQLARTMLHLGGMSGKSIQISTRRPETLGEFEALGVTCFYDNRKLVGWADAVFLCCLPSHLPHICAEIQDALTKCCIVYSLVTAIPLPRLKQLLSSNNILRPQYKFVESGLFQMWEASRTVVEALKDPAVIQATCPCNPNAEIVVNTKWMAAVFYAALNSYTWQRVTYMRALLFLNEACFPAKASTTSLDNRSELPELVCENFINQAFASTLQCNNTFPWFDLTAVQQRDSPFSQFLESTTSFQKVALLYRNLIAVLSTNTEDSMSAVSKKTSLSAVLLNPTKTLIHGLDGTFISKVEEGSSSDSEET</sequence>
<organism evidence="6 7">
    <name type="scientific">Podarcis lilfordi</name>
    <name type="common">Lilford's wall lizard</name>
    <dbReference type="NCBI Taxonomy" id="74358"/>
    <lineage>
        <taxon>Eukaryota</taxon>
        <taxon>Metazoa</taxon>
        <taxon>Chordata</taxon>
        <taxon>Craniata</taxon>
        <taxon>Vertebrata</taxon>
        <taxon>Euteleostomi</taxon>
        <taxon>Lepidosauria</taxon>
        <taxon>Squamata</taxon>
        <taxon>Bifurcata</taxon>
        <taxon>Unidentata</taxon>
        <taxon>Episquamata</taxon>
        <taxon>Laterata</taxon>
        <taxon>Lacertibaenia</taxon>
        <taxon>Lacertidae</taxon>
        <taxon>Podarcis</taxon>
    </lineage>
</organism>
<evidence type="ECO:0000256" key="3">
    <source>
        <dbReference type="ARBA" id="ARBA00054560"/>
    </source>
</evidence>
<name>A0AA35JRB9_9SAUR</name>
<keyword evidence="2" id="KW-0560">Oxidoreductase</keyword>
<dbReference type="AlphaFoldDB" id="A0AA35JRB9"/>
<dbReference type="PANTHER" id="PTHR11645">
    <property type="entry name" value="PYRROLINE-5-CARBOXYLATE REDUCTASE"/>
    <property type="match status" value="1"/>
</dbReference>
<evidence type="ECO:0000256" key="4">
    <source>
        <dbReference type="ARBA" id="ARBA00072230"/>
    </source>
</evidence>
<dbReference type="EMBL" id="OX395126">
    <property type="protein sequence ID" value="CAI5764311.1"/>
    <property type="molecule type" value="Genomic_DNA"/>
</dbReference>
<dbReference type="InterPro" id="IPR028939">
    <property type="entry name" value="P5C_Rdtase_cat_N"/>
</dbReference>
<dbReference type="FunFam" id="3.40.50.720:FF:000447">
    <property type="entry name" value="NADP dependent oxidoreductase domain containing 1"/>
    <property type="match status" value="1"/>
</dbReference>
<evidence type="ECO:0000256" key="2">
    <source>
        <dbReference type="ARBA" id="ARBA00023002"/>
    </source>
</evidence>
<evidence type="ECO:0000256" key="1">
    <source>
        <dbReference type="ARBA" id="ARBA00005525"/>
    </source>
</evidence>
<dbReference type="Proteomes" id="UP001178461">
    <property type="component" value="Chromosome 1"/>
</dbReference>
<dbReference type="Gene3D" id="3.40.50.720">
    <property type="entry name" value="NAD(P)-binding Rossmann-like Domain"/>
    <property type="match status" value="1"/>
</dbReference>
<keyword evidence="7" id="KW-1185">Reference proteome</keyword>
<reference evidence="6" key="1">
    <citation type="submission" date="2022-12" db="EMBL/GenBank/DDBJ databases">
        <authorList>
            <person name="Alioto T."/>
            <person name="Alioto T."/>
            <person name="Gomez Garrido J."/>
        </authorList>
    </citation>
    <scope>NUCLEOTIDE SEQUENCE</scope>
</reference>
<evidence type="ECO:0000313" key="6">
    <source>
        <dbReference type="EMBL" id="CAI5764311.1"/>
    </source>
</evidence>
<evidence type="ECO:0000313" key="7">
    <source>
        <dbReference type="Proteomes" id="UP001178461"/>
    </source>
</evidence>
<protein>
    <recommendedName>
        <fullName evidence="4">NADP-dependent oxidoreductase domain-containing protein 1</fullName>
    </recommendedName>
</protein>